<evidence type="ECO:0000256" key="6">
    <source>
        <dbReference type="ARBA" id="ARBA00023170"/>
    </source>
</evidence>
<dbReference type="Gene3D" id="1.20.1070.10">
    <property type="entry name" value="Rhodopsin 7-helix transmembrane proteins"/>
    <property type="match status" value="1"/>
</dbReference>
<proteinExistence type="predicted"/>
<dbReference type="InterPro" id="IPR017452">
    <property type="entry name" value="GPCR_Rhodpsn_7TM"/>
</dbReference>
<feature type="transmembrane region" description="Helical" evidence="8">
    <location>
        <begin position="115"/>
        <end position="134"/>
    </location>
</feature>
<keyword evidence="4" id="KW-0297">G-protein coupled receptor</keyword>
<feature type="non-terminal residue" evidence="10">
    <location>
        <position position="1"/>
    </location>
</feature>
<keyword evidence="6" id="KW-0675">Receptor</keyword>
<dbReference type="InterPro" id="IPR050427">
    <property type="entry name" value="Olfactory_Receptors"/>
</dbReference>
<protein>
    <recommendedName>
        <fullName evidence="9">G-protein coupled receptors family 1 profile domain-containing protein</fullName>
    </recommendedName>
</protein>
<evidence type="ECO:0000256" key="2">
    <source>
        <dbReference type="ARBA" id="ARBA00022692"/>
    </source>
</evidence>
<evidence type="ECO:0000259" key="9">
    <source>
        <dbReference type="PROSITE" id="PS50262"/>
    </source>
</evidence>
<gene>
    <name evidence="10" type="ORF">PANDA_022472</name>
</gene>
<dbReference type="EMBL" id="GL199229">
    <property type="protein sequence ID" value="EFB27977.1"/>
    <property type="molecule type" value="Genomic_DNA"/>
</dbReference>
<evidence type="ECO:0000256" key="3">
    <source>
        <dbReference type="ARBA" id="ARBA00022989"/>
    </source>
</evidence>
<dbReference type="InParanoid" id="D2I8N3"/>
<evidence type="ECO:0000256" key="1">
    <source>
        <dbReference type="ARBA" id="ARBA00004141"/>
    </source>
</evidence>
<comment type="subcellular location">
    <subcellularLocation>
        <location evidence="1">Membrane</location>
        <topology evidence="1">Multi-pass membrane protein</topology>
    </subcellularLocation>
</comment>
<sequence>VAICRPLYYAIMSLRKCTSLVVGSWLIGVLHSLSQLVFTVSLPFCGPNKVDSYFCDLLLVIKLACTNTFTLEVLMLSDSSLMATSSSVLLLISYMVILVTVQWHPSAGMAKARATLTAHIIVVTLFFGSCIFIYAWPFSILPVDMVLSIFYTIFTPLL</sequence>
<evidence type="ECO:0000256" key="8">
    <source>
        <dbReference type="SAM" id="Phobius"/>
    </source>
</evidence>
<organism evidence="10">
    <name type="scientific">Ailuropoda melanoleuca</name>
    <name type="common">Giant panda</name>
    <dbReference type="NCBI Taxonomy" id="9646"/>
    <lineage>
        <taxon>Eukaryota</taxon>
        <taxon>Metazoa</taxon>
        <taxon>Chordata</taxon>
        <taxon>Craniata</taxon>
        <taxon>Vertebrata</taxon>
        <taxon>Euteleostomi</taxon>
        <taxon>Mammalia</taxon>
        <taxon>Eutheria</taxon>
        <taxon>Laurasiatheria</taxon>
        <taxon>Carnivora</taxon>
        <taxon>Caniformia</taxon>
        <taxon>Ursidae</taxon>
        <taxon>Ailuropoda</taxon>
    </lineage>
</organism>
<keyword evidence="5 8" id="KW-0472">Membrane</keyword>
<evidence type="ECO:0000256" key="7">
    <source>
        <dbReference type="ARBA" id="ARBA00023224"/>
    </source>
</evidence>
<dbReference type="GO" id="GO:0004930">
    <property type="term" value="F:G protein-coupled receptor activity"/>
    <property type="evidence" value="ECO:0007669"/>
    <property type="project" value="UniProtKB-KW"/>
</dbReference>
<dbReference type="GO" id="GO:0016020">
    <property type="term" value="C:membrane"/>
    <property type="evidence" value="ECO:0007669"/>
    <property type="project" value="UniProtKB-SubCell"/>
</dbReference>
<accession>D2I8N3</accession>
<feature type="non-terminal residue" evidence="10">
    <location>
        <position position="158"/>
    </location>
</feature>
<feature type="domain" description="G-protein coupled receptors family 1 profile" evidence="9">
    <location>
        <begin position="1"/>
        <end position="127"/>
    </location>
</feature>
<dbReference type="PANTHER" id="PTHR48002">
    <property type="entry name" value="OLFACTORY RECEPTOR"/>
    <property type="match status" value="1"/>
</dbReference>
<dbReference type="Pfam" id="PF00001">
    <property type="entry name" value="7tm_1"/>
    <property type="match status" value="1"/>
</dbReference>
<evidence type="ECO:0000256" key="4">
    <source>
        <dbReference type="ARBA" id="ARBA00023040"/>
    </source>
</evidence>
<dbReference type="PROSITE" id="PS50262">
    <property type="entry name" value="G_PROTEIN_RECEP_F1_2"/>
    <property type="match status" value="1"/>
</dbReference>
<evidence type="ECO:0000313" key="10">
    <source>
        <dbReference type="EMBL" id="EFB27977.1"/>
    </source>
</evidence>
<feature type="transmembrane region" description="Helical" evidence="8">
    <location>
        <begin position="82"/>
        <end position="103"/>
    </location>
</feature>
<dbReference type="InterPro" id="IPR000276">
    <property type="entry name" value="GPCR_Rhodpsn"/>
</dbReference>
<keyword evidence="7" id="KW-0807">Transducer</keyword>
<name>D2I8N3_AILME</name>
<keyword evidence="2 8" id="KW-0812">Transmembrane</keyword>
<evidence type="ECO:0000256" key="5">
    <source>
        <dbReference type="ARBA" id="ARBA00023136"/>
    </source>
</evidence>
<feature type="transmembrane region" description="Helical" evidence="8">
    <location>
        <begin position="22"/>
        <end position="45"/>
    </location>
</feature>
<keyword evidence="3 8" id="KW-1133">Transmembrane helix</keyword>
<dbReference type="AlphaFoldDB" id="D2I8N3"/>
<dbReference type="SUPFAM" id="SSF81321">
    <property type="entry name" value="Family A G protein-coupled receptor-like"/>
    <property type="match status" value="1"/>
</dbReference>
<reference evidence="10" key="1">
    <citation type="journal article" date="2010" name="Nature">
        <title>The sequence and de novo assembly of the giant panda genome.</title>
        <authorList>
            <person name="Li R."/>
            <person name="Fan W."/>
            <person name="Tian G."/>
            <person name="Zhu H."/>
            <person name="He L."/>
            <person name="Cai J."/>
            <person name="Huang Q."/>
            <person name="Cai Q."/>
            <person name="Li B."/>
            <person name="Bai Y."/>
            <person name="Zhang Z."/>
            <person name="Zhang Y."/>
            <person name="Wang W."/>
            <person name="Li J."/>
            <person name="Wei F."/>
            <person name="Li H."/>
            <person name="Jian M."/>
            <person name="Li J."/>
            <person name="Zhang Z."/>
            <person name="Nielsen R."/>
            <person name="Li D."/>
            <person name="Gu W."/>
            <person name="Yang Z."/>
            <person name="Xuan Z."/>
            <person name="Ryder O.A."/>
            <person name="Leung F.C."/>
            <person name="Zhou Y."/>
            <person name="Cao J."/>
            <person name="Sun X."/>
            <person name="Fu Y."/>
            <person name="Fang X."/>
            <person name="Guo X."/>
            <person name="Wang B."/>
            <person name="Hou R."/>
            <person name="Shen F."/>
            <person name="Mu B."/>
            <person name="Ni P."/>
            <person name="Lin R."/>
            <person name="Qian W."/>
            <person name="Wang G."/>
            <person name="Yu C."/>
            <person name="Nie W."/>
            <person name="Wang J."/>
            <person name="Wu Z."/>
            <person name="Liang H."/>
            <person name="Min J."/>
            <person name="Wu Q."/>
            <person name="Cheng S."/>
            <person name="Ruan J."/>
            <person name="Wang M."/>
            <person name="Shi Z."/>
            <person name="Wen M."/>
            <person name="Liu B."/>
            <person name="Ren X."/>
            <person name="Zheng H."/>
            <person name="Dong D."/>
            <person name="Cook K."/>
            <person name="Shan G."/>
            <person name="Zhang H."/>
            <person name="Kosiol C."/>
            <person name="Xie X."/>
            <person name="Lu Z."/>
            <person name="Zheng H."/>
            <person name="Li Y."/>
            <person name="Steiner C.C."/>
            <person name="Lam T.T."/>
            <person name="Lin S."/>
            <person name="Zhang Q."/>
            <person name="Li G."/>
            <person name="Tian J."/>
            <person name="Gong T."/>
            <person name="Liu H."/>
            <person name="Zhang D."/>
            <person name="Fang L."/>
            <person name="Ye C."/>
            <person name="Zhang J."/>
            <person name="Hu W."/>
            <person name="Xu A."/>
            <person name="Ren Y."/>
            <person name="Zhang G."/>
            <person name="Bruford M.W."/>
            <person name="Li Q."/>
            <person name="Ma L."/>
            <person name="Guo Y."/>
            <person name="An N."/>
            <person name="Hu Y."/>
            <person name="Zheng Y."/>
            <person name="Shi Y."/>
            <person name="Li Z."/>
            <person name="Liu Q."/>
            <person name="Chen Y."/>
            <person name="Zhao J."/>
            <person name="Qu N."/>
            <person name="Zhao S."/>
            <person name="Tian F."/>
            <person name="Wang X."/>
            <person name="Wang H."/>
            <person name="Xu L."/>
            <person name="Liu X."/>
            <person name="Vinar T."/>
            <person name="Wang Y."/>
            <person name="Lam T.W."/>
            <person name="Yiu S.M."/>
            <person name="Liu S."/>
            <person name="Zhang H."/>
            <person name="Li D."/>
            <person name="Huang Y."/>
            <person name="Wang X."/>
            <person name="Yang G."/>
            <person name="Jiang Z."/>
            <person name="Wang J."/>
            <person name="Qin N."/>
            <person name="Li L."/>
            <person name="Li J."/>
            <person name="Bolund L."/>
            <person name="Kristiansen K."/>
            <person name="Wong G.K."/>
            <person name="Olson M."/>
            <person name="Zhang X."/>
            <person name="Li S."/>
            <person name="Yang H."/>
            <person name="Wang J."/>
            <person name="Wang J."/>
        </authorList>
    </citation>
    <scope>NUCLEOTIDE SEQUENCE [LARGE SCALE GENOMIC DNA]</scope>
</reference>